<dbReference type="OrthoDB" id="379769at2157"/>
<name>A0A7D5M636_9ARCH</name>
<dbReference type="Gene3D" id="3.40.50.920">
    <property type="match status" value="1"/>
</dbReference>
<dbReference type="SUPFAM" id="SSF52518">
    <property type="entry name" value="Thiamin diphosphate-binding fold (THDP-binding)"/>
    <property type="match status" value="1"/>
</dbReference>
<gene>
    <name evidence="3" type="ORF">C5F50_00825</name>
</gene>
<dbReference type="RefSeq" id="WP_179371851.1">
    <property type="nucleotide sequence ID" value="NZ_CP026995.1"/>
</dbReference>
<dbReference type="EMBL" id="CP026995">
    <property type="protein sequence ID" value="QLH05787.1"/>
    <property type="molecule type" value="Genomic_DNA"/>
</dbReference>
<reference evidence="3 4" key="1">
    <citation type="submission" date="2018-02" db="EMBL/GenBank/DDBJ databases">
        <title>Complete genome of Nitrosopumilus ureaphilus PS0.</title>
        <authorList>
            <person name="Qin W."/>
            <person name="Zheng Y."/>
            <person name="Stahl D.A."/>
        </authorList>
    </citation>
    <scope>NUCLEOTIDE SEQUENCE [LARGE SCALE GENOMIC DNA]</scope>
    <source>
        <strain evidence="3 4">PS0</strain>
    </source>
</reference>
<dbReference type="AlphaFoldDB" id="A0A7D5M636"/>
<keyword evidence="4" id="KW-1185">Reference proteome</keyword>
<dbReference type="InterPro" id="IPR029061">
    <property type="entry name" value="THDP-binding"/>
</dbReference>
<proteinExistence type="predicted"/>
<dbReference type="PANTHER" id="PTHR42980">
    <property type="entry name" value="2-OXOISOVALERATE DEHYDROGENASE SUBUNIT BETA-RELATED"/>
    <property type="match status" value="1"/>
</dbReference>
<comment type="cofactor">
    <cofactor evidence="1">
        <name>thiamine diphosphate</name>
        <dbReference type="ChEBI" id="CHEBI:58937"/>
    </cofactor>
</comment>
<evidence type="ECO:0000256" key="2">
    <source>
        <dbReference type="ARBA" id="ARBA00023002"/>
    </source>
</evidence>
<dbReference type="PANTHER" id="PTHR42980:SF1">
    <property type="entry name" value="2-OXOISOVALERATE DEHYDROGENASE SUBUNIT BETA, MITOCHONDRIAL"/>
    <property type="match status" value="1"/>
</dbReference>
<dbReference type="GO" id="GO:0007584">
    <property type="term" value="P:response to nutrient"/>
    <property type="evidence" value="ECO:0007669"/>
    <property type="project" value="TreeGrafter"/>
</dbReference>
<dbReference type="SUPFAM" id="SSF52922">
    <property type="entry name" value="TK C-terminal domain-like"/>
    <property type="match status" value="1"/>
</dbReference>
<evidence type="ECO:0000313" key="4">
    <source>
        <dbReference type="Proteomes" id="UP000509478"/>
    </source>
</evidence>
<dbReference type="KEGG" id="nue:C5F50_00825"/>
<dbReference type="GeneID" id="56066559"/>
<accession>A0A7D5M636</accession>
<sequence>MKYIELINNLLREEVSKHEQLVIFGQNVSAGSCIGGMTRGLSIPKSGRIINSTNSENSLCGFGFGMMINDISSIFFMKQLDFLLLGIDHLVNTFNIIRSLKLGKDASFTIFPITVDNGYQGPQSSLNNFAEFCSIARIPGYCITNKIDADEILKSKLIEPGFRIITISQRLFKEDIIEPKQILFINDEKTVFQYEKGNDITIVSFNFSFPQANKLFLEFKNNGINASLFNINSPIKTNWKKIYEDVKNTKNIIILDDSNSFNIAANSLIVDLVLDGNLESKRILKKEINDEWLYPNEDIMKINYKEIVMEWKNKQKY</sequence>
<evidence type="ECO:0000313" key="3">
    <source>
        <dbReference type="EMBL" id="QLH05787.1"/>
    </source>
</evidence>
<organism evidence="3 4">
    <name type="scientific">Nitrosopumilus ureiphilus</name>
    <dbReference type="NCBI Taxonomy" id="1470067"/>
    <lineage>
        <taxon>Archaea</taxon>
        <taxon>Nitrososphaerota</taxon>
        <taxon>Nitrososphaeria</taxon>
        <taxon>Nitrosopumilales</taxon>
        <taxon>Nitrosopumilaceae</taxon>
        <taxon>Nitrosopumilus</taxon>
    </lineage>
</organism>
<protein>
    <submittedName>
        <fullName evidence="3">Uncharacterized protein</fullName>
    </submittedName>
</protein>
<dbReference type="Proteomes" id="UP000509478">
    <property type="component" value="Chromosome"/>
</dbReference>
<dbReference type="GO" id="GO:0016491">
    <property type="term" value="F:oxidoreductase activity"/>
    <property type="evidence" value="ECO:0007669"/>
    <property type="project" value="UniProtKB-KW"/>
</dbReference>
<dbReference type="Gene3D" id="3.40.50.970">
    <property type="match status" value="1"/>
</dbReference>
<dbReference type="InterPro" id="IPR009014">
    <property type="entry name" value="Transketo_C/PFOR_II"/>
</dbReference>
<evidence type="ECO:0000256" key="1">
    <source>
        <dbReference type="ARBA" id="ARBA00001964"/>
    </source>
</evidence>
<dbReference type="GO" id="GO:0044272">
    <property type="term" value="P:sulfur compound biosynthetic process"/>
    <property type="evidence" value="ECO:0007669"/>
    <property type="project" value="UniProtKB-ARBA"/>
</dbReference>
<dbReference type="GO" id="GO:0009083">
    <property type="term" value="P:branched-chain amino acid catabolic process"/>
    <property type="evidence" value="ECO:0007669"/>
    <property type="project" value="TreeGrafter"/>
</dbReference>
<keyword evidence="2" id="KW-0560">Oxidoreductase</keyword>
<dbReference type="PROSITE" id="PS51257">
    <property type="entry name" value="PROKAR_LIPOPROTEIN"/>
    <property type="match status" value="1"/>
</dbReference>